<keyword evidence="1" id="KW-0677">Repeat</keyword>
<dbReference type="PANTHER" id="PTHR10039:SF17">
    <property type="entry name" value="FUNGAL STAND N-TERMINAL GOODBYE DOMAIN-CONTAINING PROTEIN-RELATED"/>
    <property type="match status" value="1"/>
</dbReference>
<name>A0AAN6SP01_9PEZI</name>
<dbReference type="InterPro" id="IPR056884">
    <property type="entry name" value="NPHP3-like_N"/>
</dbReference>
<comment type="caution">
    <text evidence="5">The sequence shown here is derived from an EMBL/GenBank/DDBJ whole genome shotgun (WGS) entry which is preliminary data.</text>
</comment>
<sequence length="702" mass="78149">MPSFMHKLGAKLRRHDGNTTGAGRFGLSLRFRFADELVDVSAGPKRAPGRYNGGELSVEGGDVLWDEAYDQLRSQQPDLVLKYEQIVCHATSKDFAETTPTHAVPADDPSARRKQMLALANARVAKFENRRPVLAKVAMAITVVNALSDRIAAALEASPPASLAFAGLRLILNGCARGIAASQDCLDGLTRVVSRLEWYLGLGEFILADGGGDGPDTLEPSLIAAAGVVSAYLRAGIVDLFVALIQYQIKSVCAYYRTNQLVTFLRDLADLNDWKSWLASIEDSEAQLLRDVESYDALKASRLRSQLAEHAKEGNNLLHSLVEQSKEASERDARREQREQRQLDEASRARINKLISTFSIPGLAYKTFKNSLNPEVAPNTGIWLREHSKYMAWEAQPSGILVLATPPGCGKSVLARSIVDEWLVNAHHDDTAVCYFFFKDSPMQTSLANGLCAVLHQLFDQRPEAVLAVSDEIERADGATLRGDPDALWDLFTTTLDHFGDAVTTKCVFDALDEADANSCDTLIRFLRDYFGGDNAKRFKVFATCRPYETVLQPLASIQSGLVNLEAQDEELEDISREIDCVIDHKLQLLARRDRNPPPAPVVEKIRESLKAPGNRTYLWVRLVFEVIEGTSTAYREKQWLRPLVSLPQSVDEAYEALLRRVPGEDQHAVRELISMRKGHFKSWMRAHIQRRKAHLQSRISA</sequence>
<dbReference type="InterPro" id="IPR031359">
    <property type="entry name" value="NACHT_N"/>
</dbReference>
<feature type="region of interest" description="Disordered" evidence="2">
    <location>
        <begin position="325"/>
        <end position="345"/>
    </location>
</feature>
<evidence type="ECO:0000313" key="6">
    <source>
        <dbReference type="Proteomes" id="UP001303115"/>
    </source>
</evidence>
<evidence type="ECO:0000256" key="1">
    <source>
        <dbReference type="ARBA" id="ARBA00022737"/>
    </source>
</evidence>
<gene>
    <name evidence="5" type="ORF">C8A01DRAFT_39301</name>
</gene>
<evidence type="ECO:0000313" key="5">
    <source>
        <dbReference type="EMBL" id="KAK4034243.1"/>
    </source>
</evidence>
<dbReference type="PANTHER" id="PTHR10039">
    <property type="entry name" value="AMELOGENIN"/>
    <property type="match status" value="1"/>
</dbReference>
<evidence type="ECO:0000256" key="2">
    <source>
        <dbReference type="SAM" id="MobiDB-lite"/>
    </source>
</evidence>
<protein>
    <recommendedName>
        <fullName evidence="7">NWD NACHT-NTPase N-terminal domain-containing protein</fullName>
    </recommendedName>
</protein>
<feature type="domain" description="NWD NACHT-NTPase N-terminal" evidence="3">
    <location>
        <begin position="64"/>
        <end position="291"/>
    </location>
</feature>
<dbReference type="AlphaFoldDB" id="A0AAN6SP01"/>
<evidence type="ECO:0000259" key="4">
    <source>
        <dbReference type="Pfam" id="PF24883"/>
    </source>
</evidence>
<organism evidence="5 6">
    <name type="scientific">Parachaetomium inaequale</name>
    <dbReference type="NCBI Taxonomy" id="2588326"/>
    <lineage>
        <taxon>Eukaryota</taxon>
        <taxon>Fungi</taxon>
        <taxon>Dikarya</taxon>
        <taxon>Ascomycota</taxon>
        <taxon>Pezizomycotina</taxon>
        <taxon>Sordariomycetes</taxon>
        <taxon>Sordariomycetidae</taxon>
        <taxon>Sordariales</taxon>
        <taxon>Chaetomiaceae</taxon>
        <taxon>Parachaetomium</taxon>
    </lineage>
</organism>
<dbReference type="Proteomes" id="UP001303115">
    <property type="component" value="Unassembled WGS sequence"/>
</dbReference>
<dbReference type="InterPro" id="IPR027417">
    <property type="entry name" value="P-loop_NTPase"/>
</dbReference>
<keyword evidence="6" id="KW-1185">Reference proteome</keyword>
<dbReference type="Gene3D" id="3.40.50.300">
    <property type="entry name" value="P-loop containing nucleotide triphosphate hydrolases"/>
    <property type="match status" value="1"/>
</dbReference>
<dbReference type="EMBL" id="MU854488">
    <property type="protein sequence ID" value="KAK4034243.1"/>
    <property type="molecule type" value="Genomic_DNA"/>
</dbReference>
<accession>A0AAN6SP01</accession>
<dbReference type="Pfam" id="PF24883">
    <property type="entry name" value="NPHP3_N"/>
    <property type="match status" value="1"/>
</dbReference>
<evidence type="ECO:0000259" key="3">
    <source>
        <dbReference type="Pfam" id="PF17100"/>
    </source>
</evidence>
<reference evidence="6" key="1">
    <citation type="journal article" date="2023" name="Mol. Phylogenet. Evol.">
        <title>Genome-scale phylogeny and comparative genomics of the fungal order Sordariales.</title>
        <authorList>
            <person name="Hensen N."/>
            <person name="Bonometti L."/>
            <person name="Westerberg I."/>
            <person name="Brannstrom I.O."/>
            <person name="Guillou S."/>
            <person name="Cros-Aarteil S."/>
            <person name="Calhoun S."/>
            <person name="Haridas S."/>
            <person name="Kuo A."/>
            <person name="Mondo S."/>
            <person name="Pangilinan J."/>
            <person name="Riley R."/>
            <person name="LaButti K."/>
            <person name="Andreopoulos B."/>
            <person name="Lipzen A."/>
            <person name="Chen C."/>
            <person name="Yan M."/>
            <person name="Daum C."/>
            <person name="Ng V."/>
            <person name="Clum A."/>
            <person name="Steindorff A."/>
            <person name="Ohm R.A."/>
            <person name="Martin F."/>
            <person name="Silar P."/>
            <person name="Natvig D.O."/>
            <person name="Lalanne C."/>
            <person name="Gautier V."/>
            <person name="Ament-Velasquez S.L."/>
            <person name="Kruys A."/>
            <person name="Hutchinson M.I."/>
            <person name="Powell A.J."/>
            <person name="Barry K."/>
            <person name="Miller A.N."/>
            <person name="Grigoriev I.V."/>
            <person name="Debuchy R."/>
            <person name="Gladieux P."/>
            <person name="Hiltunen Thoren M."/>
            <person name="Johannesson H."/>
        </authorList>
    </citation>
    <scope>NUCLEOTIDE SEQUENCE [LARGE SCALE GENOMIC DNA]</scope>
    <source>
        <strain evidence="6">CBS 284.82</strain>
    </source>
</reference>
<feature type="domain" description="Nephrocystin 3-like N-terminal" evidence="4">
    <location>
        <begin position="379"/>
        <end position="546"/>
    </location>
</feature>
<dbReference type="SUPFAM" id="SSF52540">
    <property type="entry name" value="P-loop containing nucleoside triphosphate hydrolases"/>
    <property type="match status" value="1"/>
</dbReference>
<dbReference type="Pfam" id="PF17100">
    <property type="entry name" value="NACHT_N"/>
    <property type="match status" value="1"/>
</dbReference>
<proteinExistence type="predicted"/>
<evidence type="ECO:0008006" key="7">
    <source>
        <dbReference type="Google" id="ProtNLM"/>
    </source>
</evidence>